<dbReference type="PROSITE" id="PS50931">
    <property type="entry name" value="HTH_LYSR"/>
    <property type="match status" value="1"/>
</dbReference>
<dbReference type="InterPro" id="IPR036388">
    <property type="entry name" value="WH-like_DNA-bd_sf"/>
</dbReference>
<dbReference type="RefSeq" id="WP_319928513.1">
    <property type="nucleotide sequence ID" value="NZ_VCDN01000011.1"/>
</dbReference>
<dbReference type="SUPFAM" id="SSF53850">
    <property type="entry name" value="Periplasmic binding protein-like II"/>
    <property type="match status" value="1"/>
</dbReference>
<gene>
    <name evidence="6" type="ORF">FE392_01755</name>
</gene>
<accession>A0ABU4S4C0</accession>
<evidence type="ECO:0000256" key="1">
    <source>
        <dbReference type="ARBA" id="ARBA00009437"/>
    </source>
</evidence>
<proteinExistence type="inferred from homology"/>
<dbReference type="InterPro" id="IPR005119">
    <property type="entry name" value="LysR_subst-bd"/>
</dbReference>
<evidence type="ECO:0000313" key="6">
    <source>
        <dbReference type="EMBL" id="MDX7986062.1"/>
    </source>
</evidence>
<evidence type="ECO:0000313" key="7">
    <source>
        <dbReference type="Proteomes" id="UP001271890"/>
    </source>
</evidence>
<dbReference type="Pfam" id="PF00126">
    <property type="entry name" value="HTH_1"/>
    <property type="match status" value="1"/>
</dbReference>
<dbReference type="EMBL" id="VCDN01000011">
    <property type="protein sequence ID" value="MDX7986062.1"/>
    <property type="molecule type" value="Genomic_DNA"/>
</dbReference>
<keyword evidence="7" id="KW-1185">Reference proteome</keyword>
<evidence type="ECO:0000259" key="5">
    <source>
        <dbReference type="PROSITE" id="PS50931"/>
    </source>
</evidence>
<keyword evidence="2" id="KW-0805">Transcription regulation</keyword>
<comment type="caution">
    <text evidence="6">The sequence shown here is derived from an EMBL/GenBank/DDBJ whole genome shotgun (WGS) entry which is preliminary data.</text>
</comment>
<dbReference type="Proteomes" id="UP001271890">
    <property type="component" value="Unassembled WGS sequence"/>
</dbReference>
<dbReference type="SUPFAM" id="SSF46785">
    <property type="entry name" value="Winged helix' DNA-binding domain"/>
    <property type="match status" value="1"/>
</dbReference>
<evidence type="ECO:0000256" key="2">
    <source>
        <dbReference type="ARBA" id="ARBA00023015"/>
    </source>
</evidence>
<dbReference type="Pfam" id="PF03466">
    <property type="entry name" value="LysR_substrate"/>
    <property type="match status" value="1"/>
</dbReference>
<dbReference type="PRINTS" id="PR00039">
    <property type="entry name" value="HTHLYSR"/>
</dbReference>
<reference evidence="7" key="1">
    <citation type="journal article" date="2024" name="Toxins">
        <title>Genome Sequence Analysis of Native Xenorhabdus Strains Isolated from Entomopathogenic Nematodes in Argentina.</title>
        <authorList>
            <person name="Palma L."/>
            <person name="Frizzo L."/>
            <person name="Kaiser S."/>
            <person name="Berry C."/>
            <person name="Caballero P."/>
            <person name="Bode H.B."/>
            <person name="Del Valle E.E."/>
        </authorList>
    </citation>
    <scope>NUCLEOTIDE SEQUENCE [LARGE SCALE GENOMIC DNA]</scope>
    <source>
        <strain evidence="7">12</strain>
    </source>
</reference>
<feature type="domain" description="HTH lysR-type" evidence="5">
    <location>
        <begin position="1"/>
        <end position="59"/>
    </location>
</feature>
<dbReference type="InterPro" id="IPR036390">
    <property type="entry name" value="WH_DNA-bd_sf"/>
</dbReference>
<dbReference type="InterPro" id="IPR000847">
    <property type="entry name" value="LysR_HTH_N"/>
</dbReference>
<dbReference type="PANTHER" id="PTHR30126:SF6">
    <property type="entry name" value="HTH-TYPE TRANSCRIPTIONAL REGULATOR CYSB-RELATED"/>
    <property type="match status" value="1"/>
</dbReference>
<keyword evidence="3" id="KW-0238">DNA-binding</keyword>
<name>A0ABU4S4C0_9GAMM</name>
<comment type="similarity">
    <text evidence="1">Belongs to the LysR transcriptional regulatory family.</text>
</comment>
<dbReference type="PANTHER" id="PTHR30126">
    <property type="entry name" value="HTH-TYPE TRANSCRIPTIONAL REGULATOR"/>
    <property type="match status" value="1"/>
</dbReference>
<keyword evidence="4" id="KW-0804">Transcription</keyword>
<dbReference type="Gene3D" id="1.10.10.10">
    <property type="entry name" value="Winged helix-like DNA-binding domain superfamily/Winged helix DNA-binding domain"/>
    <property type="match status" value="1"/>
</dbReference>
<sequence>MNFNQLKSFVEIVKNNFNITNTAEKLYTSQPTISKQIKFLEEELNVSLFIRKNNSLLALSPIGKQVHQIASNVIAQVEKIKNVVAEEEQEQVINLHVATTHTHIRYKLPRVVDQFREIYPHASIHFHQGTPAQLADMVRHGDVDFAIATESMHFYSDLLTLPCYRWTRSVVVPKNHPLTDLESITIEELASYPLITYVFAFMDDSTLHTVFYQSGVIPKVVLTATDTEIIKHYVRQGLGVGVIATAALDEEDMEKLDIINVDHLFPASFTYVCMNKREYLKNYMYDFILLYAPHLDKNTIQLCERWQQVDCSQSVLNSLPLL</sequence>
<evidence type="ECO:0000256" key="4">
    <source>
        <dbReference type="ARBA" id="ARBA00023163"/>
    </source>
</evidence>
<evidence type="ECO:0000256" key="3">
    <source>
        <dbReference type="ARBA" id="ARBA00023125"/>
    </source>
</evidence>
<dbReference type="Gene3D" id="3.40.190.10">
    <property type="entry name" value="Periplasmic binding protein-like II"/>
    <property type="match status" value="2"/>
</dbReference>
<organism evidence="6 7">
    <name type="scientific">Xenorhabdus santafensis</name>
    <dbReference type="NCBI Taxonomy" id="2582833"/>
    <lineage>
        <taxon>Bacteria</taxon>
        <taxon>Pseudomonadati</taxon>
        <taxon>Pseudomonadota</taxon>
        <taxon>Gammaproteobacteria</taxon>
        <taxon>Enterobacterales</taxon>
        <taxon>Morganellaceae</taxon>
        <taxon>Xenorhabdus</taxon>
    </lineage>
</organism>
<protein>
    <submittedName>
        <fullName evidence="6">LysR family transcriptional regulator</fullName>
    </submittedName>
</protein>